<dbReference type="Gene3D" id="3.40.50.1820">
    <property type="entry name" value="alpha/beta hydrolase"/>
    <property type="match status" value="1"/>
</dbReference>
<dbReference type="AlphaFoldDB" id="A0A838XZA4"/>
<dbReference type="InterPro" id="IPR026555">
    <property type="entry name" value="NSL3/Tex30"/>
</dbReference>
<evidence type="ECO:0000313" key="3">
    <source>
        <dbReference type="Proteomes" id="UP000559404"/>
    </source>
</evidence>
<dbReference type="PANTHER" id="PTHR13136:SF11">
    <property type="entry name" value="TESTIS-EXPRESSED PROTEIN 30"/>
    <property type="match status" value="1"/>
</dbReference>
<evidence type="ECO:0000313" key="2">
    <source>
        <dbReference type="EMBL" id="MBA4612183.1"/>
    </source>
</evidence>
<reference evidence="2 3" key="1">
    <citation type="submission" date="2020-07" db="EMBL/GenBank/DDBJ databases">
        <authorList>
            <person name="Li M."/>
        </authorList>
    </citation>
    <scope>NUCLEOTIDE SEQUENCE [LARGE SCALE GENOMIC DNA]</scope>
    <source>
        <strain evidence="2 3">DSM 23284</strain>
    </source>
</reference>
<dbReference type="InterPro" id="IPR029058">
    <property type="entry name" value="AB_hydrolase_fold"/>
</dbReference>
<dbReference type="PANTHER" id="PTHR13136">
    <property type="entry name" value="TESTIS DEVELOPMENT PROTEIN PRTD"/>
    <property type="match status" value="1"/>
</dbReference>
<dbReference type="GO" id="GO:0016787">
    <property type="term" value="F:hydrolase activity"/>
    <property type="evidence" value="ECO:0007669"/>
    <property type="project" value="UniProtKB-KW"/>
</dbReference>
<dbReference type="Proteomes" id="UP000559404">
    <property type="component" value="Unassembled WGS sequence"/>
</dbReference>
<dbReference type="InterPro" id="IPR046879">
    <property type="entry name" value="KANL3/Tex30_Abhydrolase"/>
</dbReference>
<accession>A0A838XZA4</accession>
<dbReference type="SUPFAM" id="SSF53474">
    <property type="entry name" value="alpha/beta-Hydrolases"/>
    <property type="match status" value="1"/>
</dbReference>
<gene>
    <name evidence="2" type="ORF">H1W37_11005</name>
</gene>
<dbReference type="EMBL" id="JACEON010000009">
    <property type="protein sequence ID" value="MBA4612183.1"/>
    <property type="molecule type" value="Genomic_DNA"/>
</dbReference>
<sequence length="220" mass="23323">MTDLLWTHPKEPAIATLLLAHGAGAAMDSGFMTRFADCAAAEGLAVVRFEFAYMAARRSGGPKRPPPRADKLVGEYQKAAQEVLDSIDTPLLIGGKSMGGRVAAMLAGGGSLPRRIAGVVCLGYPFHTKSSGQNKEQVWRLEPLRESHRPIFIAQGERDPYGSAAELDGIDLPDHVRLDWLPDGNHDLAPRGASPATWSGNLTAAAAGAARFARELLSAG</sequence>
<comment type="caution">
    <text evidence="2">The sequence shown here is derived from an EMBL/GenBank/DDBJ whole genome shotgun (WGS) entry which is preliminary data.</text>
</comment>
<protein>
    <submittedName>
        <fullName evidence="2">Alpha/beta hydrolase</fullName>
    </submittedName>
</protein>
<dbReference type="Pfam" id="PF20408">
    <property type="entry name" value="Abhydrolase_11"/>
    <property type="match status" value="1"/>
</dbReference>
<evidence type="ECO:0000259" key="1">
    <source>
        <dbReference type="Pfam" id="PF20408"/>
    </source>
</evidence>
<proteinExistence type="predicted"/>
<reference evidence="2 3" key="2">
    <citation type="submission" date="2020-08" db="EMBL/GenBank/DDBJ databases">
        <title>Stappia taiwanensis sp. nov., isolated from a coastal thermal spring.</title>
        <authorList>
            <person name="Kampfer P."/>
        </authorList>
    </citation>
    <scope>NUCLEOTIDE SEQUENCE [LARGE SCALE GENOMIC DNA]</scope>
    <source>
        <strain evidence="2 3">DSM 23284</strain>
    </source>
</reference>
<keyword evidence="2" id="KW-0378">Hydrolase</keyword>
<name>A0A838XZA4_9HYPH</name>
<organism evidence="2 3">
    <name type="scientific">Stappia taiwanensis</name>
    <dbReference type="NCBI Taxonomy" id="992267"/>
    <lineage>
        <taxon>Bacteria</taxon>
        <taxon>Pseudomonadati</taxon>
        <taxon>Pseudomonadota</taxon>
        <taxon>Alphaproteobacteria</taxon>
        <taxon>Hyphomicrobiales</taxon>
        <taxon>Stappiaceae</taxon>
        <taxon>Stappia</taxon>
    </lineage>
</organism>
<feature type="domain" description="KANL3/Tex30 alpha/beta hydrolase-like" evidence="1">
    <location>
        <begin position="15"/>
        <end position="213"/>
    </location>
</feature>
<keyword evidence="3" id="KW-1185">Reference proteome</keyword>
<dbReference type="RefSeq" id="WP_181760383.1">
    <property type="nucleotide sequence ID" value="NZ_BMCR01000003.1"/>
</dbReference>